<protein>
    <recommendedName>
        <fullName evidence="5">Two component regulator three Y domain-containing protein</fullName>
    </recommendedName>
</protein>
<dbReference type="SUPFAM" id="SSF46894">
    <property type="entry name" value="C-terminal effector domain of the bipartite response regulators"/>
    <property type="match status" value="1"/>
</dbReference>
<dbReference type="GO" id="GO:0006355">
    <property type="term" value="P:regulation of DNA-templated transcription"/>
    <property type="evidence" value="ECO:0007669"/>
    <property type="project" value="InterPro"/>
</dbReference>
<organism evidence="3 4">
    <name type="scientific">Flammeovirga yaeyamensis</name>
    <dbReference type="NCBI Taxonomy" id="367791"/>
    <lineage>
        <taxon>Bacteria</taxon>
        <taxon>Pseudomonadati</taxon>
        <taxon>Bacteroidota</taxon>
        <taxon>Cytophagia</taxon>
        <taxon>Cytophagales</taxon>
        <taxon>Flammeovirgaceae</taxon>
        <taxon>Flammeovirga</taxon>
    </lineage>
</organism>
<accession>A0AAX1N6A6</accession>
<keyword evidence="2" id="KW-0812">Transmembrane</keyword>
<dbReference type="Proteomes" id="UP000678679">
    <property type="component" value="Chromosome 1"/>
</dbReference>
<evidence type="ECO:0008006" key="5">
    <source>
        <dbReference type="Google" id="ProtNLM"/>
    </source>
</evidence>
<evidence type="ECO:0000256" key="1">
    <source>
        <dbReference type="SAM" id="Coils"/>
    </source>
</evidence>
<keyword evidence="4" id="KW-1185">Reference proteome</keyword>
<name>A0AAX1N6A6_9BACT</name>
<dbReference type="InterPro" id="IPR016032">
    <property type="entry name" value="Sig_transdc_resp-reg_C-effctor"/>
</dbReference>
<evidence type="ECO:0000313" key="3">
    <source>
        <dbReference type="EMBL" id="QWG03016.1"/>
    </source>
</evidence>
<proteinExistence type="predicted"/>
<dbReference type="RefSeq" id="WP_169664473.1">
    <property type="nucleotide sequence ID" value="NZ_CP076132.1"/>
</dbReference>
<dbReference type="GO" id="GO:0003677">
    <property type="term" value="F:DNA binding"/>
    <property type="evidence" value="ECO:0007669"/>
    <property type="project" value="InterPro"/>
</dbReference>
<keyword evidence="2" id="KW-0472">Membrane</keyword>
<gene>
    <name evidence="3" type="ORF">KMW28_05395</name>
</gene>
<evidence type="ECO:0000313" key="4">
    <source>
        <dbReference type="Proteomes" id="UP000678679"/>
    </source>
</evidence>
<dbReference type="EMBL" id="CP076132">
    <property type="protein sequence ID" value="QWG03016.1"/>
    <property type="molecule type" value="Genomic_DNA"/>
</dbReference>
<keyword evidence="1" id="KW-0175">Coiled coil</keyword>
<dbReference type="Gene3D" id="2.130.10.10">
    <property type="entry name" value="YVTN repeat-like/Quinoprotein amine dehydrogenase"/>
    <property type="match status" value="3"/>
</dbReference>
<dbReference type="KEGG" id="fya:KMW28_05395"/>
<feature type="transmembrane region" description="Helical" evidence="2">
    <location>
        <begin position="741"/>
        <end position="762"/>
    </location>
</feature>
<dbReference type="SUPFAM" id="SSF63829">
    <property type="entry name" value="Calcium-dependent phosphotriesterase"/>
    <property type="match status" value="1"/>
</dbReference>
<dbReference type="AlphaFoldDB" id="A0AAX1N6A6"/>
<evidence type="ECO:0000256" key="2">
    <source>
        <dbReference type="SAM" id="Phobius"/>
    </source>
</evidence>
<reference evidence="3 4" key="1">
    <citation type="submission" date="2021-05" db="EMBL/GenBank/DDBJ databases">
        <title>Comparative genomic studies on the polysaccharide-degrading batcterial strains of the Flammeovirga genus.</title>
        <authorList>
            <person name="Zewei F."/>
            <person name="Zheng Z."/>
            <person name="Yu L."/>
            <person name="Ruyue G."/>
            <person name="Yanhong M."/>
            <person name="Yuanyuan C."/>
            <person name="Jingyan G."/>
            <person name="Wenjun H."/>
        </authorList>
    </citation>
    <scope>NUCLEOTIDE SEQUENCE [LARGE SCALE GENOMIC DNA]</scope>
    <source>
        <strain evidence="3 4">NBRC:100898</strain>
    </source>
</reference>
<sequence>MKSKILIIVSIFFFLIPKSKSYSQLREYVFYPVEGGLISEQLKSISHSDNGFIWGATDNGLMKFDGTTTTFIHSELPSHYIKSLSRGKDHSIFVIHDLGVGKITSKGNQYEINQIIDGSATLQPNTLYYPKSIYEVNENEYWIGETSTVVHFVNNKIHRYTLSGQSQSPHYVRSVLFEVDGYDRTWMFGYNVGVFQFDKENDRLKKVTLPLQLHNIAYTEKVGFKTFIIGAKEGVFEMKVNREGQVTSWKLICDIKDVSTVCRIDEELIVVGTWNNGVYAVDLTNNTAKKRKLYLNGIEDIIDLEKVEGQGIWVSSTENIGLLKEVPFQSIDIVDKHKIIESAKEVTKGKVLISLGDSIRQLEWMDNDWQQTFVYQCPERSRVFSIYNKELFIGTYDGHIFSTPLNQNAFLKVDKVNARGSIISMFVDEENHLWAAAEYDQGLIKLNGKEVSSVQKDFLKSTFVIKGNESETFYLGGKKKHQTLSKFNYKTQDFEKINLRFPREVNQDLTVNDLLITKQEVYLATTDGCFYFSKSDKSTEIVLKELWYEGLNRNTPYKAIEQTPDNAIWLASYNSIIRLKDAKVQYFDKTYGLPSNAIKVQGLESDSEGRLWIASEKGLVVSETSDLLQRKTKIPDIRLFTIENKEERLWTNDQLILPYKSNIKIKYDIQEFPSNNVKYQFRIKSADSLWTLPSKVDELSMLSLNNGDYELEVKAQQMGRLLSDTARLKFRVITPFYKKTWFFVLLIVVVAALIVLLIQRYFKNLKEKGKRLEYLVEMRAKEIATQRTKIMEQQQEIYKKKQMIFEAEKFIAEAELKNTQLKAEQLSDLLEERNKNLTVVTLNIVEKNNFMESLRKQLKEVEKTSPDLKKVLKPLHHTLDQSEKTDKDWEEFQHYFDGVHKDFNIKLKEAHPALTSHDLRHCSLIRLNLSLIECANLLGISQDSLKTSRYRLKKKLELAADQNLQDYILGFNVGSKSTAAQ</sequence>
<feature type="coiled-coil region" evidence="1">
    <location>
        <begin position="816"/>
        <end position="871"/>
    </location>
</feature>
<dbReference type="SUPFAM" id="SSF101898">
    <property type="entry name" value="NHL repeat"/>
    <property type="match status" value="1"/>
</dbReference>
<dbReference type="InterPro" id="IPR015943">
    <property type="entry name" value="WD40/YVTN_repeat-like_dom_sf"/>
</dbReference>
<keyword evidence="2" id="KW-1133">Transmembrane helix</keyword>